<organism evidence="3 4">
    <name type="scientific">Microbacterium aurum</name>
    <dbReference type="NCBI Taxonomy" id="36805"/>
    <lineage>
        <taxon>Bacteria</taxon>
        <taxon>Bacillati</taxon>
        <taxon>Actinomycetota</taxon>
        <taxon>Actinomycetes</taxon>
        <taxon>Micrococcales</taxon>
        <taxon>Microbacteriaceae</taxon>
        <taxon>Microbacterium</taxon>
    </lineage>
</organism>
<evidence type="ECO:0008006" key="5">
    <source>
        <dbReference type="Google" id="ProtNLM"/>
    </source>
</evidence>
<gene>
    <name evidence="3" type="ORF">BOH66_12900</name>
</gene>
<dbReference type="Pfam" id="PF01531">
    <property type="entry name" value="Glyco_transf_11"/>
    <property type="match status" value="1"/>
</dbReference>
<name>A0A1P8UA93_9MICO</name>
<dbReference type="GO" id="GO:0016020">
    <property type="term" value="C:membrane"/>
    <property type="evidence" value="ECO:0007669"/>
    <property type="project" value="InterPro"/>
</dbReference>
<accession>A0A1P8UA93</accession>
<dbReference type="PANTHER" id="PTHR11927">
    <property type="entry name" value="GALACTOSIDE 2-L-FUCOSYLTRANSFERASE"/>
    <property type="match status" value="1"/>
</dbReference>
<dbReference type="STRING" id="36805.BOH66_12900"/>
<dbReference type="EMBL" id="CP018762">
    <property type="protein sequence ID" value="APZ35041.1"/>
    <property type="molecule type" value="Genomic_DNA"/>
</dbReference>
<proteinExistence type="predicted"/>
<dbReference type="GO" id="GO:0005975">
    <property type="term" value="P:carbohydrate metabolic process"/>
    <property type="evidence" value="ECO:0007669"/>
    <property type="project" value="InterPro"/>
</dbReference>
<reference evidence="3 4" key="1">
    <citation type="submission" date="2016-12" db="EMBL/GenBank/DDBJ databases">
        <title>Complete genome sequence of Microbacterium aurum KACC 15219.</title>
        <authorList>
            <person name="Jung Y."/>
            <person name="Shin J.-H."/>
            <person name="Lee Y.-J."/>
            <person name="Yi H."/>
            <person name="Bahn Y.-S."/>
            <person name="Kim J.F."/>
            <person name="Lee D.-W."/>
        </authorList>
    </citation>
    <scope>NUCLEOTIDE SEQUENCE [LARGE SCALE GENOMIC DNA]</scope>
    <source>
        <strain evidence="3 4">KACC 15219</strain>
    </source>
</reference>
<dbReference type="KEGG" id="maur:BOH66_12900"/>
<keyword evidence="2" id="KW-0808">Transferase</keyword>
<dbReference type="InterPro" id="IPR002516">
    <property type="entry name" value="Glyco_trans_11"/>
</dbReference>
<sequence>MNLVTPGTTLLGYFQSPRYFDRVAEQLATTLEEAVLSDEESRWLRPFEHEAAITAHVRRGDYLNPQTALHHGIASGAYFTRAIATLRALAAPTSHIRVFSDSPEMARRELSHLGDVSFVDEPSNLRGLATIRAMSRGTAFAMSNSSFSWWAAWLLTRRKPTAPVVAPRPWRADGQSGHDQLLPEWLTLDAR</sequence>
<evidence type="ECO:0000313" key="4">
    <source>
        <dbReference type="Proteomes" id="UP000187185"/>
    </source>
</evidence>
<dbReference type="PANTHER" id="PTHR11927:SF9">
    <property type="entry name" value="L-FUCOSYLTRANSFERASE"/>
    <property type="match status" value="1"/>
</dbReference>
<keyword evidence="1" id="KW-0328">Glycosyltransferase</keyword>
<keyword evidence="4" id="KW-1185">Reference proteome</keyword>
<evidence type="ECO:0000256" key="2">
    <source>
        <dbReference type="ARBA" id="ARBA00022679"/>
    </source>
</evidence>
<dbReference type="AlphaFoldDB" id="A0A1P8UA93"/>
<protein>
    <recommendedName>
        <fullName evidence="5">Alpha-1,2-fucosyltransferase</fullName>
    </recommendedName>
</protein>
<evidence type="ECO:0000313" key="3">
    <source>
        <dbReference type="EMBL" id="APZ35041.1"/>
    </source>
</evidence>
<dbReference type="Proteomes" id="UP000187185">
    <property type="component" value="Chromosome"/>
</dbReference>
<dbReference type="GO" id="GO:0008107">
    <property type="term" value="F:galactoside 2-alpha-L-fucosyltransferase activity"/>
    <property type="evidence" value="ECO:0007669"/>
    <property type="project" value="InterPro"/>
</dbReference>
<evidence type="ECO:0000256" key="1">
    <source>
        <dbReference type="ARBA" id="ARBA00022676"/>
    </source>
</evidence>